<evidence type="ECO:0000313" key="14">
    <source>
        <dbReference type="EMBL" id="GEC18541.1"/>
    </source>
</evidence>
<comment type="cofactor">
    <cofactor evidence="1 12">
        <name>pyridoxal 5'-phosphate</name>
        <dbReference type="ChEBI" id="CHEBI:597326"/>
    </cofactor>
</comment>
<dbReference type="PROSITE" id="PS00599">
    <property type="entry name" value="AA_TRANSFER_CLASS_2"/>
    <property type="match status" value="1"/>
</dbReference>
<dbReference type="GO" id="GO:0030170">
    <property type="term" value="F:pyridoxal phosphate binding"/>
    <property type="evidence" value="ECO:0007669"/>
    <property type="project" value="InterPro"/>
</dbReference>
<dbReference type="Gene3D" id="3.40.640.10">
    <property type="entry name" value="Type I PLP-dependent aspartate aminotransferase-like (Major domain)"/>
    <property type="match status" value="1"/>
</dbReference>
<comment type="pathway">
    <text evidence="2">Cofactor biosynthesis; biotin biosynthesis.</text>
</comment>
<name>A0A4Y3WJW9_9PSEU</name>
<dbReference type="Gene3D" id="3.90.1150.10">
    <property type="entry name" value="Aspartate Aminotransferase, domain 1"/>
    <property type="match status" value="1"/>
</dbReference>
<dbReference type="Pfam" id="PF00155">
    <property type="entry name" value="Aminotran_1_2"/>
    <property type="match status" value="1"/>
</dbReference>
<evidence type="ECO:0000256" key="9">
    <source>
        <dbReference type="ARBA" id="ARBA00032610"/>
    </source>
</evidence>
<evidence type="ECO:0000313" key="15">
    <source>
        <dbReference type="Proteomes" id="UP000320338"/>
    </source>
</evidence>
<evidence type="ECO:0000256" key="7">
    <source>
        <dbReference type="ARBA" id="ARBA00022756"/>
    </source>
</evidence>
<keyword evidence="15" id="KW-1185">Reference proteome</keyword>
<evidence type="ECO:0000256" key="5">
    <source>
        <dbReference type="ARBA" id="ARBA00013187"/>
    </source>
</evidence>
<dbReference type="InterPro" id="IPR015421">
    <property type="entry name" value="PyrdxlP-dep_Trfase_major"/>
</dbReference>
<dbReference type="SUPFAM" id="SSF53383">
    <property type="entry name" value="PLP-dependent transferases"/>
    <property type="match status" value="1"/>
</dbReference>
<comment type="similarity">
    <text evidence="3">Belongs to the class-II pyridoxal-phosphate-dependent aminotransferase family. BioF subfamily.</text>
</comment>
<comment type="catalytic activity">
    <reaction evidence="11">
        <text>6-carboxyhexanoyl-[ACP] + L-alanine + H(+) = (8S)-8-amino-7-oxononanoate + holo-[ACP] + CO2</text>
        <dbReference type="Rhea" id="RHEA:42288"/>
        <dbReference type="Rhea" id="RHEA-COMP:9685"/>
        <dbReference type="Rhea" id="RHEA-COMP:9955"/>
        <dbReference type="ChEBI" id="CHEBI:15378"/>
        <dbReference type="ChEBI" id="CHEBI:16526"/>
        <dbReference type="ChEBI" id="CHEBI:57972"/>
        <dbReference type="ChEBI" id="CHEBI:64479"/>
        <dbReference type="ChEBI" id="CHEBI:78846"/>
        <dbReference type="ChEBI" id="CHEBI:149468"/>
        <dbReference type="EC" id="2.3.1.47"/>
    </reaction>
</comment>
<evidence type="ECO:0000256" key="4">
    <source>
        <dbReference type="ARBA" id="ARBA00011738"/>
    </source>
</evidence>
<feature type="domain" description="Aminotransferase class I/classII large" evidence="13">
    <location>
        <begin position="32"/>
        <end position="362"/>
    </location>
</feature>
<dbReference type="InterPro" id="IPR015424">
    <property type="entry name" value="PyrdxlP-dep_Trfase"/>
</dbReference>
<dbReference type="Proteomes" id="UP000320338">
    <property type="component" value="Unassembled WGS sequence"/>
</dbReference>
<evidence type="ECO:0000256" key="3">
    <source>
        <dbReference type="ARBA" id="ARBA00010008"/>
    </source>
</evidence>
<organism evidence="14 15">
    <name type="scientific">Pseudonocardia hydrocarbonoxydans</name>
    <dbReference type="NCBI Taxonomy" id="76726"/>
    <lineage>
        <taxon>Bacteria</taxon>
        <taxon>Bacillati</taxon>
        <taxon>Actinomycetota</taxon>
        <taxon>Actinomycetes</taxon>
        <taxon>Pseudonocardiales</taxon>
        <taxon>Pseudonocardiaceae</taxon>
        <taxon>Pseudonocardia</taxon>
    </lineage>
</organism>
<evidence type="ECO:0000256" key="1">
    <source>
        <dbReference type="ARBA" id="ARBA00001933"/>
    </source>
</evidence>
<keyword evidence="6" id="KW-0808">Transferase</keyword>
<reference evidence="14 15" key="1">
    <citation type="submission" date="2019-06" db="EMBL/GenBank/DDBJ databases">
        <title>Whole genome shotgun sequence of Pseudonocardia hydrocarbonoxydans NBRC 14498.</title>
        <authorList>
            <person name="Hosoyama A."/>
            <person name="Uohara A."/>
            <person name="Ohji S."/>
            <person name="Ichikawa N."/>
        </authorList>
    </citation>
    <scope>NUCLEOTIDE SEQUENCE [LARGE SCALE GENOMIC DNA]</scope>
    <source>
        <strain evidence="14 15">NBRC 14498</strain>
    </source>
</reference>
<dbReference type="EMBL" id="BJNG01000006">
    <property type="protein sequence ID" value="GEC18541.1"/>
    <property type="molecule type" value="Genomic_DNA"/>
</dbReference>
<protein>
    <recommendedName>
        <fullName evidence="5">8-amino-7-oxononanoate synthase</fullName>
        <ecNumber evidence="5">2.3.1.47</ecNumber>
    </recommendedName>
    <alternativeName>
        <fullName evidence="9">7-keto-8-amino-pelargonic acid synthase</fullName>
    </alternativeName>
    <alternativeName>
        <fullName evidence="10">8-amino-7-ketopelargonate synthase</fullName>
    </alternativeName>
</protein>
<evidence type="ECO:0000256" key="2">
    <source>
        <dbReference type="ARBA" id="ARBA00004746"/>
    </source>
</evidence>
<dbReference type="InterPro" id="IPR015422">
    <property type="entry name" value="PyrdxlP-dep_Trfase_small"/>
</dbReference>
<accession>A0A4Y3WJW9</accession>
<dbReference type="PANTHER" id="PTHR13693:SF100">
    <property type="entry name" value="8-AMINO-7-OXONONANOATE SYNTHASE"/>
    <property type="match status" value="1"/>
</dbReference>
<evidence type="ECO:0000259" key="13">
    <source>
        <dbReference type="Pfam" id="PF00155"/>
    </source>
</evidence>
<keyword evidence="7" id="KW-0093">Biotin biosynthesis</keyword>
<dbReference type="InterPro" id="IPR050087">
    <property type="entry name" value="AON_synthase_class-II"/>
</dbReference>
<sequence length="375" mass="37415">MHPLAWLDAHAAARRAAGLRRELTPRAAGDPGIDLAGNDYLGLCTDPRVVDGGVEALRTWGAGSTGSRLVTGTTALHAELERELAAFCGAESALVFSSGYAANLGALTALSGPGALIVSDVANHASLVDACRLSRARIVVADGPAAVDAALAQRTETRALVVTDSVNSVDGGLAPLRELHAISRSREALLVVDEAHGLGVCGPGGRGLLAGVGLAGADDVVATVTLSKALGSQGGAVLGPAAVTAHLVDSARSFIFDTGLAPACVGSALAALRVLAATPSLPAAVLRAAADLAAAAGVPAPASSVVSVVLGEPARALAAARRCAELGVRVGCFRPPSVPEGTSRLRLTARATLTADDLAHVRRVFAEVLAPAAAR</sequence>
<dbReference type="InterPro" id="IPR004839">
    <property type="entry name" value="Aminotransferase_I/II_large"/>
</dbReference>
<proteinExistence type="inferred from homology"/>
<dbReference type="InterPro" id="IPR001917">
    <property type="entry name" value="Aminotrans_II_pyridoxalP_BS"/>
</dbReference>
<evidence type="ECO:0000256" key="6">
    <source>
        <dbReference type="ARBA" id="ARBA00022679"/>
    </source>
</evidence>
<comment type="caution">
    <text evidence="14">The sequence shown here is derived from an EMBL/GenBank/DDBJ whole genome shotgun (WGS) entry which is preliminary data.</text>
</comment>
<evidence type="ECO:0000256" key="12">
    <source>
        <dbReference type="RuleBase" id="RU003693"/>
    </source>
</evidence>
<keyword evidence="8 12" id="KW-0663">Pyridoxal phosphate</keyword>
<dbReference type="EC" id="2.3.1.47" evidence="5"/>
<evidence type="ECO:0000256" key="10">
    <source>
        <dbReference type="ARBA" id="ARBA00033381"/>
    </source>
</evidence>
<dbReference type="GO" id="GO:0008710">
    <property type="term" value="F:8-amino-7-oxononanoate synthase activity"/>
    <property type="evidence" value="ECO:0007669"/>
    <property type="project" value="UniProtKB-EC"/>
</dbReference>
<dbReference type="AlphaFoldDB" id="A0A4Y3WJW9"/>
<dbReference type="PANTHER" id="PTHR13693">
    <property type="entry name" value="CLASS II AMINOTRANSFERASE/8-AMINO-7-OXONONANOATE SYNTHASE"/>
    <property type="match status" value="1"/>
</dbReference>
<evidence type="ECO:0000256" key="11">
    <source>
        <dbReference type="ARBA" id="ARBA00047715"/>
    </source>
</evidence>
<dbReference type="GO" id="GO:0009102">
    <property type="term" value="P:biotin biosynthetic process"/>
    <property type="evidence" value="ECO:0007669"/>
    <property type="project" value="UniProtKB-KW"/>
</dbReference>
<gene>
    <name evidence="14" type="primary">bioF</name>
    <name evidence="14" type="ORF">PHY01_08240</name>
</gene>
<dbReference type="RefSeq" id="WP_246085688.1">
    <property type="nucleotide sequence ID" value="NZ_BJNG01000006.1"/>
</dbReference>
<evidence type="ECO:0000256" key="8">
    <source>
        <dbReference type="ARBA" id="ARBA00022898"/>
    </source>
</evidence>
<comment type="subunit">
    <text evidence="4">Homodimer.</text>
</comment>